<keyword evidence="3" id="KW-1133">Transmembrane helix</keyword>
<dbReference type="AlphaFoldDB" id="A0A5B7SV47"/>
<evidence type="ECO:0000313" key="5">
    <source>
        <dbReference type="Proteomes" id="UP000310017"/>
    </source>
</evidence>
<feature type="transmembrane region" description="Helical" evidence="3">
    <location>
        <begin position="460"/>
        <end position="482"/>
    </location>
</feature>
<protein>
    <submittedName>
        <fullName evidence="4">Efflux RND transporter permease subunit</fullName>
    </submittedName>
</protein>
<feature type="transmembrane region" description="Helical" evidence="3">
    <location>
        <begin position="928"/>
        <end position="953"/>
    </location>
</feature>
<feature type="transmembrane region" description="Helical" evidence="3">
    <location>
        <begin position="7"/>
        <end position="30"/>
    </location>
</feature>
<dbReference type="Gene3D" id="3.30.2090.10">
    <property type="entry name" value="Multidrug efflux transporter AcrB TolC docking domain, DN and DC subdomains"/>
    <property type="match status" value="2"/>
</dbReference>
<dbReference type="GO" id="GO:0005886">
    <property type="term" value="C:plasma membrane"/>
    <property type="evidence" value="ECO:0007669"/>
    <property type="project" value="TreeGrafter"/>
</dbReference>
<keyword evidence="3" id="KW-0812">Transmembrane</keyword>
<dbReference type="KEGG" id="asag:FGM00_13945"/>
<dbReference type="PRINTS" id="PR00702">
    <property type="entry name" value="ACRIFLAVINRP"/>
</dbReference>
<keyword evidence="1" id="KW-0175">Coiled coil</keyword>
<proteinExistence type="predicted"/>
<dbReference type="EMBL" id="CP040710">
    <property type="protein sequence ID" value="QCX01159.1"/>
    <property type="molecule type" value="Genomic_DNA"/>
</dbReference>
<feature type="transmembrane region" description="Helical" evidence="3">
    <location>
        <begin position="382"/>
        <end position="407"/>
    </location>
</feature>
<feature type="transmembrane region" description="Helical" evidence="3">
    <location>
        <begin position="1005"/>
        <end position="1030"/>
    </location>
</feature>
<feature type="coiled-coil region" evidence="1">
    <location>
        <begin position="685"/>
        <end position="715"/>
    </location>
</feature>
<dbReference type="InterPro" id="IPR001036">
    <property type="entry name" value="Acrflvin-R"/>
</dbReference>
<keyword evidence="3" id="KW-0472">Membrane</keyword>
<name>A0A5B7SV47_9FLAO</name>
<dbReference type="OrthoDB" id="9798415at2"/>
<feature type="compositionally biased region" description="Basic and acidic residues" evidence="2">
    <location>
        <begin position="1059"/>
        <end position="1073"/>
    </location>
</feature>
<evidence type="ECO:0000313" key="4">
    <source>
        <dbReference type="EMBL" id="QCX01159.1"/>
    </source>
</evidence>
<dbReference type="Gene3D" id="1.20.1640.10">
    <property type="entry name" value="Multidrug efflux transporter AcrB transmembrane domain"/>
    <property type="match status" value="2"/>
</dbReference>
<evidence type="ECO:0000256" key="2">
    <source>
        <dbReference type="SAM" id="MobiDB-lite"/>
    </source>
</evidence>
<dbReference type="Pfam" id="PF00873">
    <property type="entry name" value="ACR_tran"/>
    <property type="match status" value="1"/>
</dbReference>
<dbReference type="SUPFAM" id="SSF82693">
    <property type="entry name" value="Multidrug efflux transporter AcrB pore domain, PN1, PN2, PC1 and PC2 subdomains"/>
    <property type="match status" value="2"/>
</dbReference>
<feature type="transmembrane region" description="Helical" evidence="3">
    <location>
        <begin position="874"/>
        <end position="895"/>
    </location>
</feature>
<evidence type="ECO:0000256" key="1">
    <source>
        <dbReference type="SAM" id="Coils"/>
    </source>
</evidence>
<feature type="transmembrane region" description="Helical" evidence="3">
    <location>
        <begin position="537"/>
        <end position="559"/>
    </location>
</feature>
<dbReference type="SUPFAM" id="SSF82714">
    <property type="entry name" value="Multidrug efflux transporter AcrB TolC docking domain, DN and DC subdomains"/>
    <property type="match status" value="2"/>
</dbReference>
<organism evidence="4 5">
    <name type="scientific">Aggregatimonas sangjinii</name>
    <dbReference type="NCBI Taxonomy" id="2583587"/>
    <lineage>
        <taxon>Bacteria</taxon>
        <taxon>Pseudomonadati</taxon>
        <taxon>Bacteroidota</taxon>
        <taxon>Flavobacteriia</taxon>
        <taxon>Flavobacteriales</taxon>
        <taxon>Flavobacteriaceae</taxon>
        <taxon>Aggregatimonas</taxon>
    </lineage>
</organism>
<dbReference type="PANTHER" id="PTHR32063">
    <property type="match status" value="1"/>
</dbReference>
<dbReference type="SUPFAM" id="SSF82866">
    <property type="entry name" value="Multidrug efflux transporter AcrB transmembrane domain"/>
    <property type="match status" value="2"/>
</dbReference>
<feature type="region of interest" description="Disordered" evidence="2">
    <location>
        <begin position="1059"/>
        <end position="1101"/>
    </location>
</feature>
<feature type="transmembrane region" description="Helical" evidence="3">
    <location>
        <begin position="974"/>
        <end position="993"/>
    </location>
</feature>
<reference evidence="4 5" key="1">
    <citation type="submission" date="2019-05" db="EMBL/GenBank/DDBJ databases">
        <title>Genome sequencing of F202Z8.</title>
        <authorList>
            <person name="Kwon Y.M."/>
        </authorList>
    </citation>
    <scope>NUCLEOTIDE SEQUENCE [LARGE SCALE GENOMIC DNA]</scope>
    <source>
        <strain evidence="4 5">F202Z8</strain>
    </source>
</reference>
<dbReference type="Gene3D" id="3.30.70.1440">
    <property type="entry name" value="Multidrug efflux transporter AcrB pore domain"/>
    <property type="match status" value="1"/>
</dbReference>
<dbReference type="Gene3D" id="3.30.70.1320">
    <property type="entry name" value="Multidrug efflux transporter AcrB pore domain like"/>
    <property type="match status" value="1"/>
</dbReference>
<sequence>MRKVIEYFIRYHVAVNVIIIAFAIFGIAGANSLKSSFFPLTDSKNIAITITYPGASPQEVEEGIVLKIEDNLKGLEGVDRVTSTSRENSGSINVEIEKGRDIDFMLLEVKNAVDRVPTFPTGMEPLIVSKLEAVRQTISFSISGENIPLATLKQVGRDIENDIRAIEGISKIEITGYPEEEIEIAVNENSLLAYNLSFTEVAQAVANANILVTGGNIKTDAEEYLIRANNRSYYGDELSNIIIRADASGQSVRLKDVAIIRDRFSETPNALFFNGNLSVNTTITSTNTEDLVSSAEKVKEYITEFNQKYNNIKLDVVSDLSTTLVQRTALLTENAVVGMILVLVFLSLFLNTRLAFWVAFGLPVAFLGMFVFAGFFNVTINVLSLFGMIIVIGILVDDGIVIAENIYQHYEKGKSPVQAAVDGTMEVLPPIISAIITTILAFSIFLFLDSRIGEFFGEVSVIVILTLVVSLVEALIILPAHLAHSKALRSSSDKPKSKMGQAFAKLRLINKAGDNFMGWMRDNFYSPALRFALRYKLLMFGIFAMALILTIGTIGGGIIRTSFFPRIASDRVQITLTMPNGTNEKVTDSIISMIEEKAEIVNQELTEQYLKGTDKILFENMIRRVGPGSANATLSINLLPGEERPDEVVSDLVTSRLQELVGPVIGVESLVYGSGGNFGGSPVSVSLLGNNIEELKAAKTELKNALLTNSRLKDIEDNDPAGIKEIRLELKENAYLLGLDLRNIMTQVRAGFFGTQAQRFQRSQDEIRVWVRYDRQDRSSITDLDEMRIVTPTGSRVPLKEIATYTIERGDVAINRLEGRREIQVSADLKDFKDSPTDIMAEIQNVIMPEIQSKYPTVTASYEGQNRELGKLTASLKVVGLSVLLLIYITIAFTFRSFSQPLMLILLVPFSLTAVAWGHWIHDFPLNILSLLGIIALIGIMVNDGLVLIGKFNGNLRLGMTFDEAIYDAGRSRFRAIFLTSITTIAGLAPLMLETSRQAQFLKPMAISIAYGIGFATVLTLLMLPLFLSFSNKFKVGAKWLATGNDVTKEEVERAIKEQKEGEHLNEISKRSENGVAGHLTSTTAATAHEPVVTETEGTSE</sequence>
<feature type="transmembrane region" description="Helical" evidence="3">
    <location>
        <begin position="427"/>
        <end position="448"/>
    </location>
</feature>
<dbReference type="GO" id="GO:0042910">
    <property type="term" value="F:xenobiotic transmembrane transporter activity"/>
    <property type="evidence" value="ECO:0007669"/>
    <property type="project" value="TreeGrafter"/>
</dbReference>
<evidence type="ECO:0000256" key="3">
    <source>
        <dbReference type="SAM" id="Phobius"/>
    </source>
</evidence>
<dbReference type="Proteomes" id="UP000310017">
    <property type="component" value="Chromosome"/>
</dbReference>
<feature type="transmembrane region" description="Helical" evidence="3">
    <location>
        <begin position="902"/>
        <end position="922"/>
    </location>
</feature>
<accession>A0A5B7SV47</accession>
<feature type="transmembrane region" description="Helical" evidence="3">
    <location>
        <begin position="356"/>
        <end position="376"/>
    </location>
</feature>
<dbReference type="PANTHER" id="PTHR32063:SF33">
    <property type="entry name" value="RND SUPERFAMILY EFFLUX PUMP PERMEASE COMPONENT"/>
    <property type="match status" value="1"/>
</dbReference>
<dbReference type="RefSeq" id="WP_138853498.1">
    <property type="nucleotide sequence ID" value="NZ_CP040710.1"/>
</dbReference>
<gene>
    <name evidence="4" type="ORF">FGM00_13945</name>
</gene>
<dbReference type="Gene3D" id="3.30.70.1430">
    <property type="entry name" value="Multidrug efflux transporter AcrB pore domain"/>
    <property type="match status" value="2"/>
</dbReference>
<feature type="transmembrane region" description="Helical" evidence="3">
    <location>
        <begin position="329"/>
        <end position="349"/>
    </location>
</feature>
<dbReference type="InterPro" id="IPR027463">
    <property type="entry name" value="AcrB_DN_DC_subdom"/>
</dbReference>
<keyword evidence="5" id="KW-1185">Reference proteome</keyword>